<name>A0A1H3UYX2_9ACTN</name>
<dbReference type="InterPro" id="IPR032466">
    <property type="entry name" value="Metal_Hydrolase"/>
</dbReference>
<organism evidence="3 4">
    <name type="scientific">Asanoa ishikariensis</name>
    <dbReference type="NCBI Taxonomy" id="137265"/>
    <lineage>
        <taxon>Bacteria</taxon>
        <taxon>Bacillati</taxon>
        <taxon>Actinomycetota</taxon>
        <taxon>Actinomycetes</taxon>
        <taxon>Micromonosporales</taxon>
        <taxon>Micromonosporaceae</taxon>
        <taxon>Asanoa</taxon>
    </lineage>
</organism>
<dbReference type="STRING" id="137265.SAMN05421684_8368"/>
<evidence type="ECO:0000256" key="1">
    <source>
        <dbReference type="ARBA" id="ARBA00023239"/>
    </source>
</evidence>
<feature type="domain" description="Amidohydrolase-related" evidence="2">
    <location>
        <begin position="88"/>
        <end position="346"/>
    </location>
</feature>
<dbReference type="AlphaFoldDB" id="A0A1H3UYX2"/>
<protein>
    <submittedName>
        <fullName evidence="3">Amidohydrolase</fullName>
    </submittedName>
</protein>
<reference evidence="4" key="1">
    <citation type="submission" date="2016-10" db="EMBL/GenBank/DDBJ databases">
        <authorList>
            <person name="Varghese N."/>
            <person name="Submissions S."/>
        </authorList>
    </citation>
    <scope>NUCLEOTIDE SEQUENCE [LARGE SCALE GENOMIC DNA]</scope>
    <source>
        <strain evidence="4">DSM 44718</strain>
    </source>
</reference>
<dbReference type="EMBL" id="FNQB01000007">
    <property type="protein sequence ID" value="SDZ67171.1"/>
    <property type="molecule type" value="Genomic_DNA"/>
</dbReference>
<dbReference type="RefSeq" id="WP_090804778.1">
    <property type="nucleotide sequence ID" value="NZ_BOND01000034.1"/>
</dbReference>
<keyword evidence="3" id="KW-0378">Hydrolase</keyword>
<dbReference type="GO" id="GO:0016831">
    <property type="term" value="F:carboxy-lyase activity"/>
    <property type="evidence" value="ECO:0007669"/>
    <property type="project" value="InterPro"/>
</dbReference>
<proteinExistence type="predicted"/>
<dbReference type="InterPro" id="IPR032465">
    <property type="entry name" value="ACMSD"/>
</dbReference>
<evidence type="ECO:0000313" key="4">
    <source>
        <dbReference type="Proteomes" id="UP000199632"/>
    </source>
</evidence>
<dbReference type="PANTHER" id="PTHR21240">
    <property type="entry name" value="2-AMINO-3-CARBOXYLMUCONATE-6-SEMIALDEHYDE DECARBOXYLASE"/>
    <property type="match status" value="1"/>
</dbReference>
<dbReference type="PANTHER" id="PTHR21240:SF28">
    <property type="entry name" value="ISO-OROTATE DECARBOXYLASE (EUROFUNG)"/>
    <property type="match status" value="1"/>
</dbReference>
<dbReference type="GO" id="GO:0019748">
    <property type="term" value="P:secondary metabolic process"/>
    <property type="evidence" value="ECO:0007669"/>
    <property type="project" value="TreeGrafter"/>
</dbReference>
<sequence length="348" mass="38137">MTDLRLRDYAPVPAIRRPSTHVPRAAVPAVDAHNHLGRWLGDGDWLVPDVPALIDLMDEVGVRTIVNLDGRWDAELSANIARLDAVHPDRFVTFCHLDWSLLHGPDPAGALIASLRRARDAGARGVKVWKDLGLTVTDDTGAKVLPDDPRLTDVFAAAGELGLPILIHTADPIAFFAPLDARNERWEELAENPSWWFGAPGYPTFDRLMTALETVVAAAPGTTFIGAHVGCAAEDLGWVDGMLTRHPNFHVDLGGRLAELGRQPRATRRLILAHPDRVLFGSDAFPPGRAAYEVYWRFLETEDECFPYAPGCPIPPQGRWDISAVNLPTEVLTQVYAANALRLLGLSD</sequence>
<gene>
    <name evidence="3" type="ORF">SAMN05421684_8368</name>
</gene>
<accession>A0A1H3UYX2</accession>
<dbReference type="GO" id="GO:0016787">
    <property type="term" value="F:hydrolase activity"/>
    <property type="evidence" value="ECO:0007669"/>
    <property type="project" value="UniProtKB-KW"/>
</dbReference>
<keyword evidence="1" id="KW-0456">Lyase</keyword>
<dbReference type="Proteomes" id="UP000199632">
    <property type="component" value="Unassembled WGS sequence"/>
</dbReference>
<evidence type="ECO:0000313" key="3">
    <source>
        <dbReference type="EMBL" id="SDZ67171.1"/>
    </source>
</evidence>
<keyword evidence="4" id="KW-1185">Reference proteome</keyword>
<dbReference type="Gene3D" id="3.20.20.140">
    <property type="entry name" value="Metal-dependent hydrolases"/>
    <property type="match status" value="1"/>
</dbReference>
<evidence type="ECO:0000259" key="2">
    <source>
        <dbReference type="Pfam" id="PF04909"/>
    </source>
</evidence>
<dbReference type="GO" id="GO:0005737">
    <property type="term" value="C:cytoplasm"/>
    <property type="evidence" value="ECO:0007669"/>
    <property type="project" value="TreeGrafter"/>
</dbReference>
<dbReference type="Pfam" id="PF04909">
    <property type="entry name" value="Amidohydro_2"/>
    <property type="match status" value="1"/>
</dbReference>
<dbReference type="SUPFAM" id="SSF51556">
    <property type="entry name" value="Metallo-dependent hydrolases"/>
    <property type="match status" value="1"/>
</dbReference>
<dbReference type="InterPro" id="IPR006680">
    <property type="entry name" value="Amidohydro-rel"/>
</dbReference>
<dbReference type="OrthoDB" id="8673173at2"/>